<protein>
    <recommendedName>
        <fullName evidence="1">VWA-like domain-containing protein</fullName>
    </recommendedName>
</protein>
<dbReference type="EMBL" id="DVON01000248">
    <property type="protein sequence ID" value="HIV13781.1"/>
    <property type="molecule type" value="Genomic_DNA"/>
</dbReference>
<feature type="domain" description="VWA-like" evidence="1">
    <location>
        <begin position="256"/>
        <end position="390"/>
    </location>
</feature>
<evidence type="ECO:0000313" key="2">
    <source>
        <dbReference type="EMBL" id="HIV13781.1"/>
    </source>
</evidence>
<evidence type="ECO:0000259" key="1">
    <source>
        <dbReference type="Pfam" id="PF09967"/>
    </source>
</evidence>
<sequence length="401" mass="46826">MASFSSAFSLLEWKPSGEYPEWGTDGHFFFCPADLLMEEFLKGVEALGRRYLHTLCHCMFLHMLGEGGEHELTETWDLACDLAAEWAVDAMGICPVDRERRRKRDGWYREISPDGQVSAVAAQRWLQSRSPEEIEEIGREVRVDSHRFWRERKEDAGSLAGRWKPAVLLVARQQGEEKRRPGTRKGDRTAEAVLQDTGRGDYRKFLERLFVCREEMQVDPDSIDYIPYLYGLEHYGNVLLMEPLETTETSRLEEFVIAIDTSGSCSGAVVRRFLEETYGILSRRENFFRKMNVHLIQCDSMIQDHRRVTCEREWKEYMAHLKIQGLGGTDFTPVFRLVDQMLEKKEIRKLKGLLYFTDGDGIYPNRKPAYETAFVFPWKRPEKQQAPGWAWKLYLPEARER</sequence>
<dbReference type="CDD" id="cd00198">
    <property type="entry name" value="vWFA"/>
    <property type="match status" value="1"/>
</dbReference>
<dbReference type="Pfam" id="PF09967">
    <property type="entry name" value="DUF2201"/>
    <property type="match status" value="1"/>
</dbReference>
<comment type="caution">
    <text evidence="2">The sequence shown here is derived from an EMBL/GenBank/DDBJ whole genome shotgun (WGS) entry which is preliminary data.</text>
</comment>
<name>A0A9D1T712_9FIRM</name>
<reference evidence="2" key="2">
    <citation type="journal article" date="2021" name="PeerJ">
        <title>Extensive microbial diversity within the chicken gut microbiome revealed by metagenomics and culture.</title>
        <authorList>
            <person name="Gilroy R."/>
            <person name="Ravi A."/>
            <person name="Getino M."/>
            <person name="Pursley I."/>
            <person name="Horton D.L."/>
            <person name="Alikhan N.F."/>
            <person name="Baker D."/>
            <person name="Gharbi K."/>
            <person name="Hall N."/>
            <person name="Watson M."/>
            <person name="Adriaenssens E.M."/>
            <person name="Foster-Nyarko E."/>
            <person name="Jarju S."/>
            <person name="Secka A."/>
            <person name="Antonio M."/>
            <person name="Oren A."/>
            <person name="Chaudhuri R.R."/>
            <person name="La Ragione R."/>
            <person name="Hildebrand F."/>
            <person name="Pallen M.J."/>
        </authorList>
    </citation>
    <scope>NUCLEOTIDE SEQUENCE</scope>
    <source>
        <strain evidence="2">ChiBcec2-4451</strain>
    </source>
</reference>
<dbReference type="AlphaFoldDB" id="A0A9D1T712"/>
<evidence type="ECO:0000313" key="3">
    <source>
        <dbReference type="Proteomes" id="UP000886723"/>
    </source>
</evidence>
<dbReference type="PANTHER" id="PTHR38730:SF1">
    <property type="entry name" value="SLL7028 PROTEIN"/>
    <property type="match status" value="1"/>
</dbReference>
<dbReference type="Proteomes" id="UP000886723">
    <property type="component" value="Unassembled WGS sequence"/>
</dbReference>
<dbReference type="PANTHER" id="PTHR38730">
    <property type="entry name" value="SLL7028 PROTEIN"/>
    <property type="match status" value="1"/>
</dbReference>
<proteinExistence type="predicted"/>
<reference evidence="2" key="1">
    <citation type="submission" date="2020-10" db="EMBL/GenBank/DDBJ databases">
        <authorList>
            <person name="Gilroy R."/>
        </authorList>
    </citation>
    <scope>NUCLEOTIDE SEQUENCE</scope>
    <source>
        <strain evidence="2">ChiBcec2-4451</strain>
    </source>
</reference>
<accession>A0A9D1T712</accession>
<organism evidence="2 3">
    <name type="scientific">Candidatus Pullilachnospira stercoravium</name>
    <dbReference type="NCBI Taxonomy" id="2840913"/>
    <lineage>
        <taxon>Bacteria</taxon>
        <taxon>Bacillati</taxon>
        <taxon>Bacillota</taxon>
        <taxon>Clostridia</taxon>
        <taxon>Lachnospirales</taxon>
        <taxon>Lachnospiraceae</taxon>
        <taxon>Lachnospiraceae incertae sedis</taxon>
        <taxon>Candidatus Pullilachnospira</taxon>
    </lineage>
</organism>
<gene>
    <name evidence="2" type="ORF">IAA63_11665</name>
</gene>
<dbReference type="InterPro" id="IPR018698">
    <property type="entry name" value="VWA-like_dom"/>
</dbReference>